<dbReference type="Proteomes" id="UP000807769">
    <property type="component" value="Unassembled WGS sequence"/>
</dbReference>
<comment type="caution">
    <text evidence="2">The sequence shown here is derived from an EMBL/GenBank/DDBJ whole genome shotgun (WGS) entry which is preliminary data.</text>
</comment>
<dbReference type="InterPro" id="IPR000771">
    <property type="entry name" value="FBA_II"/>
</dbReference>
<dbReference type="GeneID" id="64633088"/>
<dbReference type="GO" id="GO:0008270">
    <property type="term" value="F:zinc ion binding"/>
    <property type="evidence" value="ECO:0007669"/>
    <property type="project" value="InterPro"/>
</dbReference>
<dbReference type="AlphaFoldDB" id="A0A9P7JK61"/>
<name>A0A9P7JK61_9AGAM</name>
<gene>
    <name evidence="2" type="ORF">BJ212DRAFT_1474320</name>
</gene>
<dbReference type="OrthoDB" id="3225557at2759"/>
<dbReference type="GO" id="GO:0016832">
    <property type="term" value="F:aldehyde-lyase activity"/>
    <property type="evidence" value="ECO:0007669"/>
    <property type="project" value="InterPro"/>
</dbReference>
<dbReference type="EMBL" id="JABBWG010000001">
    <property type="protein sequence ID" value="KAG1827143.1"/>
    <property type="molecule type" value="Genomic_DNA"/>
</dbReference>
<dbReference type="Pfam" id="PF20149">
    <property type="entry name" value="DUF6532"/>
    <property type="match status" value="1"/>
</dbReference>
<keyword evidence="3" id="KW-1185">Reference proteome</keyword>
<reference evidence="2" key="1">
    <citation type="journal article" date="2020" name="New Phytol.">
        <title>Comparative genomics reveals dynamic genome evolution in host specialist ectomycorrhizal fungi.</title>
        <authorList>
            <person name="Lofgren L.A."/>
            <person name="Nguyen N.H."/>
            <person name="Vilgalys R."/>
            <person name="Ruytinx J."/>
            <person name="Liao H.L."/>
            <person name="Branco S."/>
            <person name="Kuo A."/>
            <person name="LaButti K."/>
            <person name="Lipzen A."/>
            <person name="Andreopoulos W."/>
            <person name="Pangilinan J."/>
            <person name="Riley R."/>
            <person name="Hundley H."/>
            <person name="Na H."/>
            <person name="Barry K."/>
            <person name="Grigoriev I.V."/>
            <person name="Stajich J.E."/>
            <person name="Kennedy P.G."/>
        </authorList>
    </citation>
    <scope>NUCLEOTIDE SEQUENCE</scope>
    <source>
        <strain evidence="2">MN1</strain>
    </source>
</reference>
<dbReference type="PROSITE" id="PS00602">
    <property type="entry name" value="ALDOLASE_CLASS_II_1"/>
    <property type="match status" value="1"/>
</dbReference>
<feature type="domain" description="DUF6532" evidence="1">
    <location>
        <begin position="136"/>
        <end position="275"/>
    </location>
</feature>
<dbReference type="GO" id="GO:0005975">
    <property type="term" value="P:carbohydrate metabolic process"/>
    <property type="evidence" value="ECO:0007669"/>
    <property type="project" value="InterPro"/>
</dbReference>
<accession>A0A9P7JK61</accession>
<dbReference type="RefSeq" id="XP_041199990.1">
    <property type="nucleotide sequence ID" value="XM_041339072.1"/>
</dbReference>
<evidence type="ECO:0000313" key="2">
    <source>
        <dbReference type="EMBL" id="KAG1827143.1"/>
    </source>
</evidence>
<evidence type="ECO:0000259" key="1">
    <source>
        <dbReference type="Pfam" id="PF20149"/>
    </source>
</evidence>
<evidence type="ECO:0000313" key="3">
    <source>
        <dbReference type="Proteomes" id="UP000807769"/>
    </source>
</evidence>
<dbReference type="InterPro" id="IPR045341">
    <property type="entry name" value="DUF6532"/>
</dbReference>
<proteinExistence type="predicted"/>
<sequence>MESSGSKELDLLEPEESVAQALFKEVPLIVHSDHHKNKQTKVVSSKVKVTSTREKKYAMETPRWNESVLTISEFDSLLILADSPFTNESDIPVKEENAEDIQGSTCNTANAQSKEGYHDPMAHLVYTKTGVIQCSILELKAYIAFSHGYPEVIMKNTYAQEILINATQYLKTEPIEKCMCTDKEYLGALVGLINARASLFHRDIKEMAFKNIAGYFQLSPKCSAILEHLLPDHLYIFPQTFNVQGLSSLVHRKPYQTDPIFIILYEMFFKNMTSIDS</sequence>
<organism evidence="2 3">
    <name type="scientific">Suillus subaureus</name>
    <dbReference type="NCBI Taxonomy" id="48587"/>
    <lineage>
        <taxon>Eukaryota</taxon>
        <taxon>Fungi</taxon>
        <taxon>Dikarya</taxon>
        <taxon>Basidiomycota</taxon>
        <taxon>Agaricomycotina</taxon>
        <taxon>Agaricomycetes</taxon>
        <taxon>Agaricomycetidae</taxon>
        <taxon>Boletales</taxon>
        <taxon>Suillineae</taxon>
        <taxon>Suillaceae</taxon>
        <taxon>Suillus</taxon>
    </lineage>
</organism>
<protein>
    <recommendedName>
        <fullName evidence="1">DUF6532 domain-containing protein</fullName>
    </recommendedName>
</protein>